<dbReference type="GO" id="GO:0031297">
    <property type="term" value="P:replication fork processing"/>
    <property type="evidence" value="ECO:0007669"/>
    <property type="project" value="TreeGrafter"/>
</dbReference>
<dbReference type="RefSeq" id="WP_088841980.1">
    <property type="nucleotide sequence ID" value="NZ_FYEW01000001.1"/>
</dbReference>
<dbReference type="OrthoDB" id="1273118at2"/>
<dbReference type="Gene3D" id="3.40.50.10810">
    <property type="entry name" value="Tandem AAA-ATPase domain"/>
    <property type="match status" value="1"/>
</dbReference>
<dbReference type="InterPro" id="IPR002941">
    <property type="entry name" value="DNA_methylase_N4/N6"/>
</dbReference>
<dbReference type="Pfam" id="PF00176">
    <property type="entry name" value="SNF2-rel_dom"/>
    <property type="match status" value="1"/>
</dbReference>
<dbReference type="PANTHER" id="PTHR45766">
    <property type="entry name" value="DNA ANNEALING HELICASE AND ENDONUCLEASE ZRANB3 FAMILY MEMBER"/>
    <property type="match status" value="1"/>
</dbReference>
<dbReference type="InterPro" id="IPR027417">
    <property type="entry name" value="P-loop_NTPase"/>
</dbReference>
<organism evidence="5 6">
    <name type="scientific">Hymenobacter gelipurpurascens</name>
    <dbReference type="NCBI Taxonomy" id="89968"/>
    <lineage>
        <taxon>Bacteria</taxon>
        <taxon>Pseudomonadati</taxon>
        <taxon>Bacteroidota</taxon>
        <taxon>Cytophagia</taxon>
        <taxon>Cytophagales</taxon>
        <taxon>Hymenobacteraceae</taxon>
        <taxon>Hymenobacter</taxon>
    </lineage>
</organism>
<dbReference type="PANTHER" id="PTHR45766:SF6">
    <property type="entry name" value="SWI_SNF-RELATED MATRIX-ASSOCIATED ACTIN-DEPENDENT REGULATOR OF CHROMATIN SUBFAMILY A-LIKE PROTEIN 1"/>
    <property type="match status" value="1"/>
</dbReference>
<dbReference type="SUPFAM" id="SSF52540">
    <property type="entry name" value="P-loop containing nucleoside triphosphate hydrolases"/>
    <property type="match status" value="2"/>
</dbReference>
<dbReference type="SMART" id="SM00487">
    <property type="entry name" value="DEXDc"/>
    <property type="match status" value="1"/>
</dbReference>
<dbReference type="InterPro" id="IPR029063">
    <property type="entry name" value="SAM-dependent_MTases_sf"/>
</dbReference>
<protein>
    <submittedName>
        <fullName evidence="5">SNF2 family N-terminal domain-containing protein</fullName>
    </submittedName>
</protein>
<dbReference type="Gene3D" id="3.40.50.150">
    <property type="entry name" value="Vaccinia Virus protein VP39"/>
    <property type="match status" value="1"/>
</dbReference>
<feature type="domain" description="Helicase ATP-binding" evidence="4">
    <location>
        <begin position="27"/>
        <end position="208"/>
    </location>
</feature>
<keyword evidence="2" id="KW-0808">Transferase</keyword>
<dbReference type="GO" id="GO:0032259">
    <property type="term" value="P:methylation"/>
    <property type="evidence" value="ECO:0007669"/>
    <property type="project" value="UniProtKB-KW"/>
</dbReference>
<dbReference type="InterPro" id="IPR038718">
    <property type="entry name" value="SNF2-like_sf"/>
</dbReference>
<sequence>MDSYTQFLGSKIKLAEDAGFDINPSSLHPSSLPHQVDTIVWALKKGRALIGSSFGLGKTHTQIELLRAIREERGGYVMIVCPLGVKHQFTEEDGPRLGVRINYVRNDAEAMVSDSPFLITNYERVRDGHFSAEFLAKLTAVTLDEGSVLRSIGTDTYQQFTKLLKSVPFRFVCTATPAPNKYKELIHYAEFLGVMDSGQALTRWFKRDSQKAGNLTLHPQHEADFWLWVSSWALFLTRPSDLGYSDEGYDLPELRVEWHLITEGESDTHVDKRSGQSEVFASTKGNLQAAAREKKRSIPARVEKMVQLLQAEELDHWLIWHHLEDERRAIAEAVPGVESVFGSQDLELREKLIVGFSHGEFPYLSTKPEIAGSGCNFQKHCSRNVFLGIDYRFEDFIQAVHRTHRFQQKESVQVHIIYTAAEEPIRKELEAKWQRHNELMETMRGIIKTYGLSHQAEKARLTRSLGVEREVAQGKRYTCVHNDCVAELRTMADNSVDLVHTSIPFGNHYEYSASYNDFGHNESNDRFFEQFEFLVPELLRVLKPGRIAAIHVKDRIRYGSVTGNGFMTVERFSDQTSDAFEKGGFVFMGRNTILTDVVRENNQTYRLGWSEQCKDGTKMSYGMPEYVLLFRKLPSDLSNAYADEPVVKNKEEYTRGRWQLDAHALWRSSGDRLLSPGDIRNKSLDTIGKWFKKRNLSHVYDYEEHVRLSEELDSAGRLPSSFMMLPPQSYSEMVATDVVYMRTLNGEQFKRNAQNHICPLPFDIVDRVIRRWSNEDEVVLDPFGGLMTVPFRAVTLGRRGYGIELKKEYWQAGQVYCREAEYKASVPSLFDLLDAETPRKEAA</sequence>
<keyword evidence="6" id="KW-1185">Reference proteome</keyword>
<evidence type="ECO:0000256" key="1">
    <source>
        <dbReference type="ARBA" id="ARBA00022603"/>
    </source>
</evidence>
<evidence type="ECO:0000313" key="5">
    <source>
        <dbReference type="EMBL" id="SNC62394.1"/>
    </source>
</evidence>
<keyword evidence="1" id="KW-0489">Methyltransferase</keyword>
<dbReference type="Gene3D" id="3.40.50.300">
    <property type="entry name" value="P-loop containing nucleotide triphosphate hydrolases"/>
    <property type="match status" value="1"/>
</dbReference>
<evidence type="ECO:0000256" key="2">
    <source>
        <dbReference type="ARBA" id="ARBA00022679"/>
    </source>
</evidence>
<dbReference type="GO" id="GO:0008170">
    <property type="term" value="F:N-methyltransferase activity"/>
    <property type="evidence" value="ECO:0007669"/>
    <property type="project" value="InterPro"/>
</dbReference>
<dbReference type="Proteomes" id="UP000198131">
    <property type="component" value="Unassembled WGS sequence"/>
</dbReference>
<dbReference type="GO" id="GO:0003677">
    <property type="term" value="F:DNA binding"/>
    <property type="evidence" value="ECO:0007669"/>
    <property type="project" value="InterPro"/>
</dbReference>
<dbReference type="InterPro" id="IPR014001">
    <property type="entry name" value="Helicase_ATP-bd"/>
</dbReference>
<dbReference type="SUPFAM" id="SSF53335">
    <property type="entry name" value="S-adenosyl-L-methionine-dependent methyltransferases"/>
    <property type="match status" value="1"/>
</dbReference>
<name>A0A212T9C3_9BACT</name>
<proteinExistence type="predicted"/>
<dbReference type="InterPro" id="IPR000330">
    <property type="entry name" value="SNF2_N"/>
</dbReference>
<keyword evidence="3" id="KW-0378">Hydrolase</keyword>
<dbReference type="AlphaFoldDB" id="A0A212T9C3"/>
<dbReference type="InterPro" id="IPR001091">
    <property type="entry name" value="RM_Methyltransferase"/>
</dbReference>
<gene>
    <name evidence="5" type="ORF">SAMN06265337_0661</name>
</gene>
<evidence type="ECO:0000313" key="6">
    <source>
        <dbReference type="Proteomes" id="UP000198131"/>
    </source>
</evidence>
<dbReference type="EMBL" id="FYEW01000001">
    <property type="protein sequence ID" value="SNC62394.1"/>
    <property type="molecule type" value="Genomic_DNA"/>
</dbReference>
<dbReference type="GO" id="GO:0006281">
    <property type="term" value="P:DNA repair"/>
    <property type="evidence" value="ECO:0007669"/>
    <property type="project" value="TreeGrafter"/>
</dbReference>
<accession>A0A212T9C3</accession>
<dbReference type="Pfam" id="PF01555">
    <property type="entry name" value="N6_N4_Mtase"/>
    <property type="match status" value="1"/>
</dbReference>
<dbReference type="GO" id="GO:0005524">
    <property type="term" value="F:ATP binding"/>
    <property type="evidence" value="ECO:0007669"/>
    <property type="project" value="InterPro"/>
</dbReference>
<dbReference type="GO" id="GO:0016787">
    <property type="term" value="F:hydrolase activity"/>
    <property type="evidence" value="ECO:0007669"/>
    <property type="project" value="UniProtKB-KW"/>
</dbReference>
<dbReference type="PRINTS" id="PR00508">
    <property type="entry name" value="S21N4MTFRASE"/>
</dbReference>
<evidence type="ECO:0000256" key="3">
    <source>
        <dbReference type="ARBA" id="ARBA00022801"/>
    </source>
</evidence>
<reference evidence="6" key="1">
    <citation type="submission" date="2017-06" db="EMBL/GenBank/DDBJ databases">
        <authorList>
            <person name="Varghese N."/>
            <person name="Submissions S."/>
        </authorList>
    </citation>
    <scope>NUCLEOTIDE SEQUENCE [LARGE SCALE GENOMIC DNA]</scope>
    <source>
        <strain evidence="6">DSM 11116</strain>
    </source>
</reference>
<evidence type="ECO:0000259" key="4">
    <source>
        <dbReference type="SMART" id="SM00487"/>
    </source>
</evidence>